<organism evidence="2 3">
    <name type="scientific">Cajanus cajan</name>
    <name type="common">Pigeon pea</name>
    <name type="synonym">Cajanus indicus</name>
    <dbReference type="NCBI Taxonomy" id="3821"/>
    <lineage>
        <taxon>Eukaryota</taxon>
        <taxon>Viridiplantae</taxon>
        <taxon>Streptophyta</taxon>
        <taxon>Embryophyta</taxon>
        <taxon>Tracheophyta</taxon>
        <taxon>Spermatophyta</taxon>
        <taxon>Magnoliopsida</taxon>
        <taxon>eudicotyledons</taxon>
        <taxon>Gunneridae</taxon>
        <taxon>Pentapetalae</taxon>
        <taxon>rosids</taxon>
        <taxon>fabids</taxon>
        <taxon>Fabales</taxon>
        <taxon>Fabaceae</taxon>
        <taxon>Papilionoideae</taxon>
        <taxon>50 kb inversion clade</taxon>
        <taxon>NPAAA clade</taxon>
        <taxon>indigoferoid/millettioid clade</taxon>
        <taxon>Phaseoleae</taxon>
        <taxon>Cajanus</taxon>
    </lineage>
</organism>
<dbReference type="Gramene" id="C.cajan_36889.t">
    <property type="protein sequence ID" value="C.cajan_36889.t"/>
    <property type="gene ID" value="C.cajan_36889"/>
</dbReference>
<feature type="domain" description="Rhodanese" evidence="1">
    <location>
        <begin position="232"/>
        <end position="252"/>
    </location>
</feature>
<evidence type="ECO:0000313" key="2">
    <source>
        <dbReference type="EMBL" id="KYP40643.1"/>
    </source>
</evidence>
<dbReference type="PROSITE" id="PS50206">
    <property type="entry name" value="RHODANESE_3"/>
    <property type="match status" value="1"/>
</dbReference>
<dbReference type="PANTHER" id="PTHR35317">
    <property type="entry name" value="OS04G0629600 PROTEIN"/>
    <property type="match status" value="1"/>
</dbReference>
<evidence type="ECO:0000313" key="3">
    <source>
        <dbReference type="Proteomes" id="UP000075243"/>
    </source>
</evidence>
<keyword evidence="3" id="KW-1185">Reference proteome</keyword>
<dbReference type="PANTHER" id="PTHR35317:SF27">
    <property type="entry name" value="RETROVIRUS-RELATED POL POLYPROTEIN FROM TRANSPOSON TNT 1-94"/>
    <property type="match status" value="1"/>
</dbReference>
<protein>
    <submittedName>
        <fullName evidence="2">Retrovirus-related Pol polyprotein from transposon TNT 1-94</fullName>
    </submittedName>
</protein>
<dbReference type="CDD" id="cd09272">
    <property type="entry name" value="RNase_HI_RT_Ty1"/>
    <property type="match status" value="1"/>
</dbReference>
<dbReference type="Proteomes" id="UP000075243">
    <property type="component" value="Unassembled WGS sequence"/>
</dbReference>
<sequence>MAPTIPRFDGHYDHWTLLIENLLRSKGYWNLVETESTEVQKKELEDLMMKDLNYLFQAINRIVLEQILEKHTTKQIWDSMKKKFERNARVEPSILRALRRDFEVLEMKVGETITEYFTRVMAIANNMRSNGEDMKEVTIVEKILRTLIEKFNYVVVSIKNSVRMIITLVTQRGWKIFQLDVNSAFLHGTLSEDVYVEQPKGYYKKGGIEELRAYTDSDYAGDLEDRKNTSRNVFIMSGGLVAWSSRKQPIVTLSATEVEFIAATGCACQAVWMRRVLKKLGYNQEESTVIKCDNCSTIKLSKNPVMHGRSKHIDLRFHFLRDLTKNNEIDELVHCGTQDQVADVMTKPLKLDSFHKLRVQLGMCEVLELNKMHECN</sequence>
<accession>A0A151RDV7</accession>
<reference evidence="2" key="1">
    <citation type="journal article" date="2012" name="Nat. Biotechnol.">
        <title>Draft genome sequence of pigeonpea (Cajanus cajan), an orphan legume crop of resource-poor farmers.</title>
        <authorList>
            <person name="Varshney R.K."/>
            <person name="Chen W."/>
            <person name="Li Y."/>
            <person name="Bharti A.K."/>
            <person name="Saxena R.K."/>
            <person name="Schlueter J.A."/>
            <person name="Donoghue M.T."/>
            <person name="Azam S."/>
            <person name="Fan G."/>
            <person name="Whaley A.M."/>
            <person name="Farmer A.D."/>
            <person name="Sheridan J."/>
            <person name="Iwata A."/>
            <person name="Tuteja R."/>
            <person name="Penmetsa R.V."/>
            <person name="Wu W."/>
            <person name="Upadhyaya H.D."/>
            <person name="Yang S.P."/>
            <person name="Shah T."/>
            <person name="Saxena K.B."/>
            <person name="Michael T."/>
            <person name="McCombie W.R."/>
            <person name="Yang B."/>
            <person name="Zhang G."/>
            <person name="Yang H."/>
            <person name="Wang J."/>
            <person name="Spillane C."/>
            <person name="Cook D.R."/>
            <person name="May G.D."/>
            <person name="Xu X."/>
            <person name="Jackson S.A."/>
        </authorList>
    </citation>
    <scope>NUCLEOTIDE SEQUENCE [LARGE SCALE GENOMIC DNA]</scope>
</reference>
<gene>
    <name evidence="2" type="ORF">KK1_038032</name>
</gene>
<evidence type="ECO:0000259" key="1">
    <source>
        <dbReference type="PROSITE" id="PS50206"/>
    </source>
</evidence>
<dbReference type="Pfam" id="PF14223">
    <property type="entry name" value="Retrotran_gag_2"/>
    <property type="match status" value="1"/>
</dbReference>
<proteinExistence type="predicted"/>
<dbReference type="EMBL" id="KQ483823">
    <property type="protein sequence ID" value="KYP40643.1"/>
    <property type="molecule type" value="Genomic_DNA"/>
</dbReference>
<name>A0A151RDV7_CAJCA</name>
<dbReference type="InterPro" id="IPR001763">
    <property type="entry name" value="Rhodanese-like_dom"/>
</dbReference>
<dbReference type="AlphaFoldDB" id="A0A151RDV7"/>